<dbReference type="AlphaFoldDB" id="A0A5N6NP80"/>
<accession>A0A5N6NP80</accession>
<dbReference type="EMBL" id="SZYD01000010">
    <property type="protein sequence ID" value="KAD4982163.1"/>
    <property type="molecule type" value="Genomic_DNA"/>
</dbReference>
<gene>
    <name evidence="2" type="ORF">E3N88_18834</name>
</gene>
<dbReference type="PANTHER" id="PTHR45023:SF4">
    <property type="entry name" value="GLYCINE-RICH PROTEIN-RELATED"/>
    <property type="match status" value="1"/>
</dbReference>
<feature type="region of interest" description="Disordered" evidence="1">
    <location>
        <begin position="186"/>
        <end position="230"/>
    </location>
</feature>
<evidence type="ECO:0008006" key="4">
    <source>
        <dbReference type="Google" id="ProtNLM"/>
    </source>
</evidence>
<protein>
    <recommendedName>
        <fullName evidence="4">No apical meristem-associated C-terminal domain-containing protein</fullName>
    </recommendedName>
</protein>
<sequence>MNHSFPNFCLNLGDSEDYPNTQYYQNSSFFPNASEVLVTEDLQTSQNTENHSRGASKWDVAEDVALMSAWCITSENSIVGKNRKISNLWAQVKKMYDTAQAENPEKLSVRNEAQMKGRFKRLSENGQKWVAAYREAYRQRKSGMNQKDIESEAHKLYEQDKRSKLTDYVVFNEVMCKHQKWALQLDQDTSRPRPEEGNEESGGSSKRSRTTEEGEYCANPNPETPTSGELRAMRLTRDGEIELMKQRLEFEREREQSMHLNTLLQKQFLTPEEENIKRHLMLKFYGSI</sequence>
<evidence type="ECO:0000256" key="1">
    <source>
        <dbReference type="SAM" id="MobiDB-lite"/>
    </source>
</evidence>
<dbReference type="PANTHER" id="PTHR45023">
    <property type="match status" value="1"/>
</dbReference>
<evidence type="ECO:0000313" key="3">
    <source>
        <dbReference type="Proteomes" id="UP000326396"/>
    </source>
</evidence>
<proteinExistence type="predicted"/>
<dbReference type="OrthoDB" id="1114158at2759"/>
<comment type="caution">
    <text evidence="2">The sequence shown here is derived from an EMBL/GenBank/DDBJ whole genome shotgun (WGS) entry which is preliminary data.</text>
</comment>
<evidence type="ECO:0000313" key="2">
    <source>
        <dbReference type="EMBL" id="KAD4982163.1"/>
    </source>
</evidence>
<organism evidence="2 3">
    <name type="scientific">Mikania micrantha</name>
    <name type="common">bitter vine</name>
    <dbReference type="NCBI Taxonomy" id="192012"/>
    <lineage>
        <taxon>Eukaryota</taxon>
        <taxon>Viridiplantae</taxon>
        <taxon>Streptophyta</taxon>
        <taxon>Embryophyta</taxon>
        <taxon>Tracheophyta</taxon>
        <taxon>Spermatophyta</taxon>
        <taxon>Magnoliopsida</taxon>
        <taxon>eudicotyledons</taxon>
        <taxon>Gunneridae</taxon>
        <taxon>Pentapetalae</taxon>
        <taxon>asterids</taxon>
        <taxon>campanulids</taxon>
        <taxon>Asterales</taxon>
        <taxon>Asteraceae</taxon>
        <taxon>Asteroideae</taxon>
        <taxon>Heliantheae alliance</taxon>
        <taxon>Eupatorieae</taxon>
        <taxon>Mikania</taxon>
    </lineage>
</organism>
<keyword evidence="3" id="KW-1185">Reference proteome</keyword>
<reference evidence="2 3" key="1">
    <citation type="submission" date="2019-05" db="EMBL/GenBank/DDBJ databases">
        <title>Mikania micrantha, genome provides insights into the molecular mechanism of rapid growth.</title>
        <authorList>
            <person name="Liu B."/>
        </authorList>
    </citation>
    <scope>NUCLEOTIDE SEQUENCE [LARGE SCALE GENOMIC DNA]</scope>
    <source>
        <strain evidence="2">NLD-2019</strain>
        <tissue evidence="2">Leaf</tissue>
    </source>
</reference>
<dbReference type="Proteomes" id="UP000326396">
    <property type="component" value="Linkage Group LG18"/>
</dbReference>
<name>A0A5N6NP80_9ASTR</name>